<dbReference type="InterPro" id="IPR036477">
    <property type="entry name" value="Formyl_transf_N_sf"/>
</dbReference>
<protein>
    <recommendedName>
        <fullName evidence="1">Formyl transferase N-terminal domain-containing protein</fullName>
    </recommendedName>
</protein>
<feature type="domain" description="Formyl transferase N-terminal" evidence="1">
    <location>
        <begin position="98"/>
        <end position="200"/>
    </location>
</feature>
<dbReference type="Pfam" id="PF00551">
    <property type="entry name" value="Formyl_trans_N"/>
    <property type="match status" value="1"/>
</dbReference>
<dbReference type="Gene3D" id="3.40.50.170">
    <property type="entry name" value="Formyl transferase, N-terminal domain"/>
    <property type="match status" value="1"/>
</dbReference>
<dbReference type="Proteomes" id="UP000697995">
    <property type="component" value="Unassembled WGS sequence"/>
</dbReference>
<dbReference type="EMBL" id="NRSG01000547">
    <property type="protein sequence ID" value="MBK1662395.1"/>
    <property type="molecule type" value="Genomic_DNA"/>
</dbReference>
<dbReference type="InterPro" id="IPR002376">
    <property type="entry name" value="Formyl_transf_N"/>
</dbReference>
<comment type="caution">
    <text evidence="2">The sequence shown here is derived from an EMBL/GenBank/DDBJ whole genome shotgun (WGS) entry which is preliminary data.</text>
</comment>
<sequence>MRIALFTLEAAPGSAAVAAFAERHAAEIVLLGLSDPYRPGAGGPLRQGWRHLRRSGPRLLPFLLVNYALPRLRPGPTRLRRLAARHGIPLQVVQAVNGPAMAAALRAARPDLLVSLHFDQIFAPETLALAPLGGLNLHPSLLPRHRGPVPTLWALAEEPPCFGVTVHRLAPRIDAGAILAQRALDLPAGVTASAAARALHLAGLPLLEDAMAALAAGRGAGRMAAPLPYCPFPPPAMLRGLGRRGRRLVGWRDLHAAWHSPRA</sequence>
<dbReference type="RefSeq" id="WP_133223376.1">
    <property type="nucleotide sequence ID" value="NZ_NRSG01000547.1"/>
</dbReference>
<organism evidence="2 3">
    <name type="scientific">Paracraurococcus ruber</name>
    <dbReference type="NCBI Taxonomy" id="77675"/>
    <lineage>
        <taxon>Bacteria</taxon>
        <taxon>Pseudomonadati</taxon>
        <taxon>Pseudomonadota</taxon>
        <taxon>Alphaproteobacteria</taxon>
        <taxon>Acetobacterales</taxon>
        <taxon>Roseomonadaceae</taxon>
        <taxon>Paracraurococcus</taxon>
    </lineage>
</organism>
<evidence type="ECO:0000313" key="2">
    <source>
        <dbReference type="EMBL" id="MBK1662395.1"/>
    </source>
</evidence>
<dbReference type="SUPFAM" id="SSF53328">
    <property type="entry name" value="Formyltransferase"/>
    <property type="match status" value="1"/>
</dbReference>
<evidence type="ECO:0000313" key="3">
    <source>
        <dbReference type="Proteomes" id="UP000697995"/>
    </source>
</evidence>
<keyword evidence="3" id="KW-1185">Reference proteome</keyword>
<dbReference type="PANTHER" id="PTHR11138">
    <property type="entry name" value="METHIONYL-TRNA FORMYLTRANSFERASE"/>
    <property type="match status" value="1"/>
</dbReference>
<proteinExistence type="predicted"/>
<accession>A0ABS1D7D8</accession>
<reference evidence="2 3" key="1">
    <citation type="journal article" date="2020" name="Microorganisms">
        <title>Osmotic Adaptation and Compatible Solute Biosynthesis of Phototrophic Bacteria as Revealed from Genome Analyses.</title>
        <authorList>
            <person name="Imhoff J.F."/>
            <person name="Rahn T."/>
            <person name="Kunzel S."/>
            <person name="Keller A."/>
            <person name="Neulinger S.C."/>
        </authorList>
    </citation>
    <scope>NUCLEOTIDE SEQUENCE [LARGE SCALE GENOMIC DNA]</scope>
    <source>
        <strain evidence="2 3">DSM 15382</strain>
    </source>
</reference>
<evidence type="ECO:0000259" key="1">
    <source>
        <dbReference type="Pfam" id="PF00551"/>
    </source>
</evidence>
<name>A0ABS1D7D8_9PROT</name>
<gene>
    <name evidence="2" type="ORF">CKO45_29890</name>
</gene>
<dbReference type="PANTHER" id="PTHR11138:SF5">
    <property type="entry name" value="METHIONYL-TRNA FORMYLTRANSFERASE, MITOCHONDRIAL"/>
    <property type="match status" value="1"/>
</dbReference>